<evidence type="ECO:0000256" key="2">
    <source>
        <dbReference type="SAM" id="MobiDB-lite"/>
    </source>
</evidence>
<reference evidence="6" key="1">
    <citation type="submission" date="2025-08" db="UniProtKB">
        <authorList>
            <consortium name="RefSeq"/>
        </authorList>
    </citation>
    <scope>IDENTIFICATION</scope>
</reference>
<evidence type="ECO:0000259" key="3">
    <source>
        <dbReference type="Pfam" id="PF21035"/>
    </source>
</evidence>
<feature type="region of interest" description="Disordered" evidence="2">
    <location>
        <begin position="71"/>
        <end position="111"/>
    </location>
</feature>
<feature type="domain" description="Coiled-coil-domain-containing protein 138 coiled-coil" evidence="4">
    <location>
        <begin position="240"/>
        <end position="298"/>
    </location>
</feature>
<protein>
    <submittedName>
        <fullName evidence="6">Coiled-coil domain-containing protein 138-like isoform X1</fullName>
    </submittedName>
</protein>
<dbReference type="InterPro" id="IPR038798">
    <property type="entry name" value="CCDC138"/>
</dbReference>
<feature type="compositionally biased region" description="Basic and acidic residues" evidence="2">
    <location>
        <begin position="71"/>
        <end position="87"/>
    </location>
</feature>
<dbReference type="Pfam" id="PF21035">
    <property type="entry name" value="CCDC138_C"/>
    <property type="match status" value="1"/>
</dbReference>
<feature type="region of interest" description="Disordered" evidence="2">
    <location>
        <begin position="1"/>
        <end position="39"/>
    </location>
</feature>
<feature type="compositionally biased region" description="Low complexity" evidence="2">
    <location>
        <begin position="19"/>
        <end position="35"/>
    </location>
</feature>
<dbReference type="PANTHER" id="PTHR34523:SF1">
    <property type="entry name" value="COILED-COIL DOMAIN-CONTAINING PROTEIN 138"/>
    <property type="match status" value="1"/>
</dbReference>
<dbReference type="AlphaFoldDB" id="A0A8B7ZAU9"/>
<keyword evidence="1" id="KW-0175">Coiled coil</keyword>
<sequence>MSTSKSGLGQEYTSPARHSMSPSTLTPMSSETLPSMSGATLTSAERRHYNRALRELCKLLRLDSQRLEDTMHRGIDREGDQSRREMTLAEDVEEDEGSSLRASDEVPSDSPHQLYESEEYFVPRYSHQNAPKMKKTMNRDDPSFYREEPVHKMAAVQDVYEELATINRKLQRESAILHEQELALMERERALVDCEQASLIEQDSTLRNAQKEVERRWAVLKERHQSELSKMTDQLQDKTKETRRLKASFDTLKQANDTLRRQLNEVQEQNKKLESQAVSVQSRLANLQRKQELGERQRALNSVSAKARAESRPVSVSKDTMEAIKTAGVSKLSKTTAIYDVLGFMLAWLSEVHLQNVQTDDIKQPLTLLPASAVTKERCAKILPSLVEVLHSLPAASFKMHLPCLQFIYWSLVHLDQGQVSQPRNPLSSTYRRLGEELYKPTVVRFAGAVDNIKTPEGLHEKPKAAVFFRSPNLHIRMLSCLIILKTLSQVDYLAQVFDVLRMDLKEDSAKELYLRYRATQAVVPYLKTTHKALISSAVDVFLQMSMESALTQEFLESCSTDVWFRACATVLRTPNLDPKLWEKLSIILQKLSKIKTNKRHFEVQGITGIVQDLLRTSGQENTFLMLNLRSILFNFNVAKRSPTS</sequence>
<gene>
    <name evidence="6" type="primary">LOC110984462</name>
</gene>
<evidence type="ECO:0000256" key="1">
    <source>
        <dbReference type="SAM" id="Coils"/>
    </source>
</evidence>
<dbReference type="OMA" id="SCSNETW"/>
<dbReference type="RefSeq" id="XP_022100371.1">
    <property type="nucleotide sequence ID" value="XM_022244679.1"/>
</dbReference>
<name>A0A8B7ZAU9_ACAPL</name>
<feature type="coiled-coil region" evidence="1">
    <location>
        <begin position="221"/>
        <end position="290"/>
    </location>
</feature>
<evidence type="ECO:0000259" key="4">
    <source>
        <dbReference type="Pfam" id="PF21037"/>
    </source>
</evidence>
<evidence type="ECO:0000313" key="5">
    <source>
        <dbReference type="Proteomes" id="UP000694845"/>
    </source>
</evidence>
<feature type="compositionally biased region" description="Acidic residues" evidence="2">
    <location>
        <begin position="88"/>
        <end position="97"/>
    </location>
</feature>
<feature type="compositionally biased region" description="Polar residues" evidence="2">
    <location>
        <begin position="1"/>
        <end position="13"/>
    </location>
</feature>
<evidence type="ECO:0000313" key="6">
    <source>
        <dbReference type="RefSeq" id="XP_022100371.1"/>
    </source>
</evidence>
<keyword evidence="5" id="KW-1185">Reference proteome</keyword>
<dbReference type="Proteomes" id="UP000694845">
    <property type="component" value="Unplaced"/>
</dbReference>
<dbReference type="PANTHER" id="PTHR34523">
    <property type="entry name" value="COILED-COIL DOMAIN-CONTAINING PROTEIN 138"/>
    <property type="match status" value="1"/>
</dbReference>
<dbReference type="Pfam" id="PF21037">
    <property type="entry name" value="CCDC138_cc"/>
    <property type="match status" value="1"/>
</dbReference>
<dbReference type="InterPro" id="IPR048751">
    <property type="entry name" value="CCDC138_CC"/>
</dbReference>
<dbReference type="KEGG" id="aplc:110984462"/>
<dbReference type="CTD" id="165055"/>
<accession>A0A8B7ZAU9</accession>
<dbReference type="OrthoDB" id="2161164at2759"/>
<dbReference type="GeneID" id="110984462"/>
<dbReference type="InterPro" id="IPR048750">
    <property type="entry name" value="CCDC138_C"/>
</dbReference>
<proteinExistence type="predicted"/>
<feature type="domain" description="Coiled-coil" evidence="3">
    <location>
        <begin position="345"/>
        <end position="635"/>
    </location>
</feature>
<organism evidence="5 6">
    <name type="scientific">Acanthaster planci</name>
    <name type="common">Crown-of-thorns starfish</name>
    <dbReference type="NCBI Taxonomy" id="133434"/>
    <lineage>
        <taxon>Eukaryota</taxon>
        <taxon>Metazoa</taxon>
        <taxon>Echinodermata</taxon>
        <taxon>Eleutherozoa</taxon>
        <taxon>Asterozoa</taxon>
        <taxon>Asteroidea</taxon>
        <taxon>Valvatacea</taxon>
        <taxon>Valvatida</taxon>
        <taxon>Acanthasteridae</taxon>
        <taxon>Acanthaster</taxon>
    </lineage>
</organism>